<feature type="region of interest" description="Disordered" evidence="2">
    <location>
        <begin position="125"/>
        <end position="157"/>
    </location>
</feature>
<evidence type="ECO:0000256" key="1">
    <source>
        <dbReference type="SAM" id="Coils"/>
    </source>
</evidence>
<keyword evidence="1" id="KW-0175">Coiled coil</keyword>
<feature type="compositionally biased region" description="Polar residues" evidence="2">
    <location>
        <begin position="173"/>
        <end position="215"/>
    </location>
</feature>
<keyword evidence="4" id="KW-1185">Reference proteome</keyword>
<name>A0A437CEQ8_ORYJA</name>
<reference evidence="3 4" key="1">
    <citation type="submission" date="2018-11" db="EMBL/GenBank/DDBJ databases">
        <authorList>
            <person name="Lopez-Roques C."/>
            <person name="Donnadieu C."/>
            <person name="Bouchez O."/>
            <person name="Klopp C."/>
            <person name="Cabau C."/>
            <person name="Zahm M."/>
        </authorList>
    </citation>
    <scope>NUCLEOTIDE SEQUENCE [LARGE SCALE GENOMIC DNA]</scope>
    <source>
        <strain evidence="3">RS831</strain>
        <tissue evidence="3">Whole body</tissue>
    </source>
</reference>
<feature type="region of interest" description="Disordered" evidence="2">
    <location>
        <begin position="170"/>
        <end position="215"/>
    </location>
</feature>
<gene>
    <name evidence="3" type="ORF">OJAV_G00169840</name>
</gene>
<evidence type="ECO:0000256" key="2">
    <source>
        <dbReference type="SAM" id="MobiDB-lite"/>
    </source>
</evidence>
<organism evidence="3 4">
    <name type="scientific">Oryzias javanicus</name>
    <name type="common">Javanese ricefish</name>
    <name type="synonym">Aplocheilus javanicus</name>
    <dbReference type="NCBI Taxonomy" id="123683"/>
    <lineage>
        <taxon>Eukaryota</taxon>
        <taxon>Metazoa</taxon>
        <taxon>Chordata</taxon>
        <taxon>Craniata</taxon>
        <taxon>Vertebrata</taxon>
        <taxon>Euteleostomi</taxon>
        <taxon>Actinopterygii</taxon>
        <taxon>Neopterygii</taxon>
        <taxon>Teleostei</taxon>
        <taxon>Neoteleostei</taxon>
        <taxon>Acanthomorphata</taxon>
        <taxon>Ovalentaria</taxon>
        <taxon>Atherinomorphae</taxon>
        <taxon>Beloniformes</taxon>
        <taxon>Adrianichthyidae</taxon>
        <taxon>Oryziinae</taxon>
        <taxon>Oryzias</taxon>
    </lineage>
</organism>
<feature type="coiled-coil region" evidence="1">
    <location>
        <begin position="16"/>
        <end position="43"/>
    </location>
</feature>
<proteinExistence type="predicted"/>
<evidence type="ECO:0000313" key="3">
    <source>
        <dbReference type="EMBL" id="RVE61352.1"/>
    </source>
</evidence>
<dbReference type="AlphaFoldDB" id="A0A437CEQ8"/>
<accession>A0A437CEQ8</accession>
<dbReference type="OrthoDB" id="654211at2759"/>
<evidence type="ECO:0000313" key="4">
    <source>
        <dbReference type="Proteomes" id="UP000283210"/>
    </source>
</evidence>
<feature type="compositionally biased region" description="Acidic residues" evidence="2">
    <location>
        <begin position="147"/>
        <end position="157"/>
    </location>
</feature>
<feature type="compositionally biased region" description="Basic and acidic residues" evidence="2">
    <location>
        <begin position="125"/>
        <end position="139"/>
    </location>
</feature>
<protein>
    <submittedName>
        <fullName evidence="3">Uncharacterized protein</fullName>
    </submittedName>
</protein>
<dbReference type="Proteomes" id="UP000283210">
    <property type="component" value="Chromosome 17"/>
</dbReference>
<sequence>MSSVDSLRDFISERLTAAAEEIFRQFEKTIVQYEEEMDRQRRMLDRSWNGHKSTITADLQLKRTWKQKQNAADQQLFNQERSCIQNQKEAEPPQITEEQEEEEMGCLLENIWEPELELHRADLQHPPELKERSSLKQEEMALPQIKEEEEEEEEDDQVVLKMDVFEESDLCESESTSAQLPSNSYSGEENQDQQRCNAEPSRSATAASLQTQNSMGAGTCPLSETLTDTNVASSCVLGCYNPSSRFPLYGMQT</sequence>
<reference evidence="3 4" key="2">
    <citation type="submission" date="2019-01" db="EMBL/GenBank/DDBJ databases">
        <title>A chromosome length genome reference of the Java medaka (oryzias javanicus).</title>
        <authorList>
            <person name="Herpin A."/>
            <person name="Takehana Y."/>
            <person name="Naruse K."/>
            <person name="Ansai S."/>
            <person name="Kawaguchi M."/>
        </authorList>
    </citation>
    <scope>NUCLEOTIDE SEQUENCE [LARGE SCALE GENOMIC DNA]</scope>
    <source>
        <strain evidence="3">RS831</strain>
        <tissue evidence="3">Whole body</tissue>
    </source>
</reference>
<dbReference type="EMBL" id="CM012453">
    <property type="protein sequence ID" value="RVE61352.1"/>
    <property type="molecule type" value="Genomic_DNA"/>
</dbReference>